<dbReference type="Pfam" id="PF12833">
    <property type="entry name" value="HTH_18"/>
    <property type="match status" value="1"/>
</dbReference>
<keyword evidence="2" id="KW-0238">DNA-binding</keyword>
<dbReference type="InterPro" id="IPR009057">
    <property type="entry name" value="Homeodomain-like_sf"/>
</dbReference>
<sequence>MKNLYIRGANIARFDQFATQHQVNHHALLNAVGLSDDVFSHPEALISYHQFLRLIELSQRHFSCPLLGLEFGQFQSIAAIGPLFHLINNAQTVEQALSELISYFHWHSQGATLQLTEKENQMLLCYEPSIFLEQHDHAQCTEIAIGVGLKLLQLFFGHAWKPKAIYIRHYPLASVTEYQKLLPVTPHFNAFLTGIAFEKSALKTTLNHADPSLHALIENHVHALTNLTVEELPDYVRYVLHHLLPSGKSTVGQVAKYMMLSPRTLQRYLQAEGTSFQAILTETRQRLATRHLTESNMSMAQLAELLGYSDACAFSRAFVSWFGIAPRQWQQQNAERKSPRIHCRLPAMLTKQ</sequence>
<dbReference type="Pfam" id="PF12625">
    <property type="entry name" value="Arabinose_bd"/>
    <property type="match status" value="1"/>
</dbReference>
<dbReference type="PATRIC" id="fig|320778.3.peg.3612"/>
<dbReference type="SMART" id="SM00342">
    <property type="entry name" value="HTH_ARAC"/>
    <property type="match status" value="1"/>
</dbReference>
<protein>
    <recommendedName>
        <fullName evidence="4">HTH araC/xylS-type domain-containing protein</fullName>
    </recommendedName>
</protein>
<dbReference type="GO" id="GO:0003700">
    <property type="term" value="F:DNA-binding transcription factor activity"/>
    <property type="evidence" value="ECO:0007669"/>
    <property type="project" value="InterPro"/>
</dbReference>
<dbReference type="Proteomes" id="UP000035909">
    <property type="component" value="Unassembled WGS sequence"/>
</dbReference>
<dbReference type="OrthoDB" id="6396588at2"/>
<dbReference type="InterPro" id="IPR032687">
    <property type="entry name" value="AraC-type_N"/>
</dbReference>
<accession>A0A0J1H9K6</accession>
<dbReference type="PROSITE" id="PS01124">
    <property type="entry name" value="HTH_ARAC_FAMILY_2"/>
    <property type="match status" value="1"/>
</dbReference>
<keyword evidence="3" id="KW-0804">Transcription</keyword>
<proteinExistence type="predicted"/>
<evidence type="ECO:0000256" key="2">
    <source>
        <dbReference type="ARBA" id="ARBA00023125"/>
    </source>
</evidence>
<gene>
    <name evidence="5" type="ORF">ABT57_16595</name>
</gene>
<reference evidence="5 6" key="1">
    <citation type="submission" date="2015-05" db="EMBL/GenBank/DDBJ databases">
        <title>Photobacterium galathea sp. nov.</title>
        <authorList>
            <person name="Machado H."/>
            <person name="Gram L."/>
        </authorList>
    </citation>
    <scope>NUCLEOTIDE SEQUENCE [LARGE SCALE GENOMIC DNA]</scope>
    <source>
        <strain evidence="5 6">DSM 22954</strain>
    </source>
</reference>
<organism evidence="5 6">
    <name type="scientific">Photobacterium ganghwense</name>
    <dbReference type="NCBI Taxonomy" id="320778"/>
    <lineage>
        <taxon>Bacteria</taxon>
        <taxon>Pseudomonadati</taxon>
        <taxon>Pseudomonadota</taxon>
        <taxon>Gammaproteobacteria</taxon>
        <taxon>Vibrionales</taxon>
        <taxon>Vibrionaceae</taxon>
        <taxon>Photobacterium</taxon>
    </lineage>
</organism>
<evidence type="ECO:0000256" key="1">
    <source>
        <dbReference type="ARBA" id="ARBA00023015"/>
    </source>
</evidence>
<evidence type="ECO:0000313" key="6">
    <source>
        <dbReference type="Proteomes" id="UP000035909"/>
    </source>
</evidence>
<dbReference type="STRING" id="320778.ABT57_16595"/>
<evidence type="ECO:0000259" key="4">
    <source>
        <dbReference type="PROSITE" id="PS01124"/>
    </source>
</evidence>
<dbReference type="PANTHER" id="PTHR47894:SF4">
    <property type="entry name" value="HTH-TYPE TRANSCRIPTIONAL REGULATOR GADX"/>
    <property type="match status" value="1"/>
</dbReference>
<dbReference type="SUPFAM" id="SSF46689">
    <property type="entry name" value="Homeodomain-like"/>
    <property type="match status" value="1"/>
</dbReference>
<name>A0A0J1H9K6_9GAMM</name>
<dbReference type="EMBL" id="LDOU01000015">
    <property type="protein sequence ID" value="KLV08390.1"/>
    <property type="molecule type" value="Genomic_DNA"/>
</dbReference>
<evidence type="ECO:0000256" key="3">
    <source>
        <dbReference type="ARBA" id="ARBA00023163"/>
    </source>
</evidence>
<dbReference type="InterPro" id="IPR018060">
    <property type="entry name" value="HTH_AraC"/>
</dbReference>
<dbReference type="RefSeq" id="WP_047886278.1">
    <property type="nucleotide sequence ID" value="NZ_CP071326.1"/>
</dbReference>
<feature type="domain" description="HTH araC/xylS-type" evidence="4">
    <location>
        <begin position="233"/>
        <end position="332"/>
    </location>
</feature>
<dbReference type="PANTHER" id="PTHR47894">
    <property type="entry name" value="HTH-TYPE TRANSCRIPTIONAL REGULATOR GADX"/>
    <property type="match status" value="1"/>
</dbReference>
<dbReference type="GO" id="GO:0005829">
    <property type="term" value="C:cytosol"/>
    <property type="evidence" value="ECO:0007669"/>
    <property type="project" value="TreeGrafter"/>
</dbReference>
<keyword evidence="1" id="KW-0805">Transcription regulation</keyword>
<dbReference type="AlphaFoldDB" id="A0A0J1H9K6"/>
<dbReference type="Gene3D" id="1.10.10.60">
    <property type="entry name" value="Homeodomain-like"/>
    <property type="match status" value="1"/>
</dbReference>
<evidence type="ECO:0000313" key="5">
    <source>
        <dbReference type="EMBL" id="KLV08390.1"/>
    </source>
</evidence>
<dbReference type="GO" id="GO:0000976">
    <property type="term" value="F:transcription cis-regulatory region binding"/>
    <property type="evidence" value="ECO:0007669"/>
    <property type="project" value="TreeGrafter"/>
</dbReference>
<keyword evidence="6" id="KW-1185">Reference proteome</keyword>
<comment type="caution">
    <text evidence="5">The sequence shown here is derived from an EMBL/GenBank/DDBJ whole genome shotgun (WGS) entry which is preliminary data.</text>
</comment>